<name>A0A0C3DLB0_9VIBR</name>
<protein>
    <recommendedName>
        <fullName evidence="1">HNH domain-containing protein</fullName>
    </recommendedName>
</protein>
<evidence type="ECO:0000313" key="3">
    <source>
        <dbReference type="Proteomes" id="UP000031977"/>
    </source>
</evidence>
<organism evidence="2 3">
    <name type="scientific">Vibrio mytili</name>
    <dbReference type="NCBI Taxonomy" id="50718"/>
    <lineage>
        <taxon>Bacteria</taxon>
        <taxon>Pseudomonadati</taxon>
        <taxon>Pseudomonadota</taxon>
        <taxon>Gammaproteobacteria</taxon>
        <taxon>Vibrionales</taxon>
        <taxon>Vibrionaceae</taxon>
        <taxon>Vibrio</taxon>
    </lineage>
</organism>
<dbReference type="OrthoDB" id="5906564at2"/>
<dbReference type="Gene3D" id="1.10.30.50">
    <property type="match status" value="1"/>
</dbReference>
<reference evidence="2 3" key="1">
    <citation type="submission" date="2015-01" db="EMBL/GenBank/DDBJ databases">
        <title>Draft genome of Vibrio mytili type strain CAIM 528.</title>
        <authorList>
            <person name="Gonzalez-Castillo A."/>
            <person name="Gomez-Gil B."/>
            <person name="Enciso-Ibarra J."/>
        </authorList>
    </citation>
    <scope>NUCLEOTIDE SEQUENCE [LARGE SCALE GENOMIC DNA]</scope>
    <source>
        <strain evidence="2 3">CAIM 528</strain>
    </source>
</reference>
<dbReference type="Proteomes" id="UP000031977">
    <property type="component" value="Unassembled WGS sequence"/>
</dbReference>
<dbReference type="EMBL" id="JXOK01000006">
    <property type="protein sequence ID" value="KIN12239.1"/>
    <property type="molecule type" value="Genomic_DNA"/>
</dbReference>
<dbReference type="InterPro" id="IPR003615">
    <property type="entry name" value="HNH_nuc"/>
</dbReference>
<dbReference type="InterPro" id="IPR002711">
    <property type="entry name" value="HNH"/>
</dbReference>
<sequence length="140" mass="16768">MIFRCNDCGRRIAESDKGRCSQHRREYNRVSDRNRNRKNHSAQYGYEWQKTRAYMRAIYPLCLNCFLNDRLTLADEVDHIRNLNDGSQFTDIHGHENLAPLCKKCHTWKTYNIDPLPRNSPTLRRWIKHMNTAKRKFNNG</sequence>
<dbReference type="GO" id="GO:0003676">
    <property type="term" value="F:nucleic acid binding"/>
    <property type="evidence" value="ECO:0007669"/>
    <property type="project" value="InterPro"/>
</dbReference>
<proteinExistence type="predicted"/>
<evidence type="ECO:0000313" key="2">
    <source>
        <dbReference type="EMBL" id="KIN12239.1"/>
    </source>
</evidence>
<gene>
    <name evidence="2" type="ORF">SU60_02870</name>
</gene>
<dbReference type="GO" id="GO:0008270">
    <property type="term" value="F:zinc ion binding"/>
    <property type="evidence" value="ECO:0007669"/>
    <property type="project" value="InterPro"/>
</dbReference>
<comment type="caution">
    <text evidence="2">The sequence shown here is derived from an EMBL/GenBank/DDBJ whole genome shotgun (WGS) entry which is preliminary data.</text>
</comment>
<dbReference type="CDD" id="cd00085">
    <property type="entry name" value="HNHc"/>
    <property type="match status" value="1"/>
</dbReference>
<keyword evidence="3" id="KW-1185">Reference proteome</keyword>
<feature type="domain" description="HNH" evidence="1">
    <location>
        <begin position="62"/>
        <end position="110"/>
    </location>
</feature>
<dbReference type="AlphaFoldDB" id="A0A0C3DLB0"/>
<dbReference type="GO" id="GO:0004519">
    <property type="term" value="F:endonuclease activity"/>
    <property type="evidence" value="ECO:0007669"/>
    <property type="project" value="InterPro"/>
</dbReference>
<evidence type="ECO:0000259" key="1">
    <source>
        <dbReference type="Pfam" id="PF01844"/>
    </source>
</evidence>
<dbReference type="STRING" id="50718.SU60_02870"/>
<accession>A0A0C3DLB0</accession>
<dbReference type="Pfam" id="PF01844">
    <property type="entry name" value="HNH"/>
    <property type="match status" value="1"/>
</dbReference>